<feature type="compositionally biased region" description="Basic residues" evidence="1">
    <location>
        <begin position="612"/>
        <end position="625"/>
    </location>
</feature>
<dbReference type="OrthoDB" id="3799489at2759"/>
<feature type="compositionally biased region" description="Basic residues" evidence="1">
    <location>
        <begin position="415"/>
        <end position="430"/>
    </location>
</feature>
<feature type="compositionally biased region" description="Polar residues" evidence="1">
    <location>
        <begin position="56"/>
        <end position="65"/>
    </location>
</feature>
<keyword evidence="3" id="KW-1185">Reference proteome</keyword>
<organism evidence="2 3">
    <name type="scientific">Setomelanomma holmii</name>
    <dbReference type="NCBI Taxonomy" id="210430"/>
    <lineage>
        <taxon>Eukaryota</taxon>
        <taxon>Fungi</taxon>
        <taxon>Dikarya</taxon>
        <taxon>Ascomycota</taxon>
        <taxon>Pezizomycotina</taxon>
        <taxon>Dothideomycetes</taxon>
        <taxon>Pleosporomycetidae</taxon>
        <taxon>Pleosporales</taxon>
        <taxon>Pleosporineae</taxon>
        <taxon>Phaeosphaeriaceae</taxon>
        <taxon>Setomelanomma</taxon>
    </lineage>
</organism>
<feature type="region of interest" description="Disordered" evidence="1">
    <location>
        <begin position="403"/>
        <end position="452"/>
    </location>
</feature>
<feature type="region of interest" description="Disordered" evidence="1">
    <location>
        <begin position="102"/>
        <end position="128"/>
    </location>
</feature>
<protein>
    <submittedName>
        <fullName evidence="2">Uncharacterized protein</fullName>
    </submittedName>
</protein>
<reference evidence="2" key="1">
    <citation type="journal article" date="2020" name="Stud. Mycol.">
        <title>101 Dothideomycetes genomes: a test case for predicting lifestyles and emergence of pathogens.</title>
        <authorList>
            <person name="Haridas S."/>
            <person name="Albert R."/>
            <person name="Binder M."/>
            <person name="Bloem J."/>
            <person name="Labutti K."/>
            <person name="Salamov A."/>
            <person name="Andreopoulos B."/>
            <person name="Baker S."/>
            <person name="Barry K."/>
            <person name="Bills G."/>
            <person name="Bluhm B."/>
            <person name="Cannon C."/>
            <person name="Castanera R."/>
            <person name="Culley D."/>
            <person name="Daum C."/>
            <person name="Ezra D."/>
            <person name="Gonzalez J."/>
            <person name="Henrissat B."/>
            <person name="Kuo A."/>
            <person name="Liang C."/>
            <person name="Lipzen A."/>
            <person name="Lutzoni F."/>
            <person name="Magnuson J."/>
            <person name="Mondo S."/>
            <person name="Nolan M."/>
            <person name="Ohm R."/>
            <person name="Pangilinan J."/>
            <person name="Park H.-J."/>
            <person name="Ramirez L."/>
            <person name="Alfaro M."/>
            <person name="Sun H."/>
            <person name="Tritt A."/>
            <person name="Yoshinaga Y."/>
            <person name="Zwiers L.-H."/>
            <person name="Turgeon B."/>
            <person name="Goodwin S."/>
            <person name="Spatafora J."/>
            <person name="Crous P."/>
            <person name="Grigoriev I."/>
        </authorList>
    </citation>
    <scope>NUCLEOTIDE SEQUENCE</scope>
    <source>
        <strain evidence="2">CBS 110217</strain>
    </source>
</reference>
<comment type="caution">
    <text evidence="2">The sequence shown here is derived from an EMBL/GenBank/DDBJ whole genome shotgun (WGS) entry which is preliminary data.</text>
</comment>
<evidence type="ECO:0000256" key="1">
    <source>
        <dbReference type="SAM" id="MobiDB-lite"/>
    </source>
</evidence>
<dbReference type="EMBL" id="ML978154">
    <property type="protein sequence ID" value="KAF2036459.1"/>
    <property type="molecule type" value="Genomic_DNA"/>
</dbReference>
<accession>A0A9P4HMW3</accession>
<feature type="compositionally biased region" description="Acidic residues" evidence="1">
    <location>
        <begin position="486"/>
        <end position="506"/>
    </location>
</feature>
<feature type="compositionally biased region" description="Acidic residues" evidence="1">
    <location>
        <begin position="542"/>
        <end position="555"/>
    </location>
</feature>
<feature type="compositionally biased region" description="Low complexity" evidence="1">
    <location>
        <begin position="556"/>
        <end position="577"/>
    </location>
</feature>
<name>A0A9P4HMW3_9PLEO</name>
<evidence type="ECO:0000313" key="2">
    <source>
        <dbReference type="EMBL" id="KAF2036459.1"/>
    </source>
</evidence>
<feature type="region of interest" description="Disordered" evidence="1">
    <location>
        <begin position="480"/>
        <end position="625"/>
    </location>
</feature>
<gene>
    <name evidence="2" type="ORF">EK21DRAFT_83429</name>
</gene>
<sequence length="625" mass="68043">MAKSGSLYGGGSEHDTMVPGSDDSVDTHNADNDQEDDIFEASEDEQVAQVEVDNGAVSSSASSEPAQGAQHPAAVSNPPPPATGNASVSASSVQNSAYAATFSNHSAPPAPSPARRGHGPIVGGQQARDRNEVLSVHLTDTGMVRVRYRIQIPGINEWFEQIDDIPVLDPNAVSPADVKFYFLRDPQAAKIPKKIRGNKANNHQPPLWVRRPGTNTWMRSVVPGEPDEEWELVIVFRRFNTVTHRYEEAYVNPSKLINVDPNDKNFMYAYNKWIDQFCRRNLDTGPTIRKDHWTVPERCALMKAINEFCARQGLKNFGTAKGMSNADLQLMADAVNAVGPNGKGVEKGTTARGADATRAQIMSAHDKKNKAIFVLREKAETLRNHLAIGEIISRRERYPMDAIPEEQFPIEGKTTTRKAGRGKGPGRPRKSKPEETVVNREQSLTPPLSRRIPGADLKLLELGGTGLRPNHPDRIQTTVVYGEMPSDWETEEEASSVEDSDKEDITEIGADIFEQQDNESSWSTTDTDIDVGPDTVGIEPSSSDESDDRDDDTDFDSGAPPGPTTAAGGAPSAPAAPVDRPSTPTGGKRSHPDDDEDEGGMGDHEAPMSPPQRKKTKKPRMSPPS</sequence>
<dbReference type="AlphaFoldDB" id="A0A9P4HMW3"/>
<evidence type="ECO:0000313" key="3">
    <source>
        <dbReference type="Proteomes" id="UP000799777"/>
    </source>
</evidence>
<proteinExistence type="predicted"/>
<feature type="region of interest" description="Disordered" evidence="1">
    <location>
        <begin position="1"/>
        <end position="90"/>
    </location>
</feature>
<dbReference type="Proteomes" id="UP000799777">
    <property type="component" value="Unassembled WGS sequence"/>
</dbReference>
<feature type="compositionally biased region" description="Acidic residues" evidence="1">
    <location>
        <begin position="32"/>
        <end position="46"/>
    </location>
</feature>